<keyword evidence="3" id="KW-1185">Reference proteome</keyword>
<gene>
    <name evidence="2" type="ORF">K461DRAFT_268535</name>
</gene>
<evidence type="ECO:0000313" key="3">
    <source>
        <dbReference type="Proteomes" id="UP000799439"/>
    </source>
</evidence>
<organism evidence="2 3">
    <name type="scientific">Myriangium duriaei CBS 260.36</name>
    <dbReference type="NCBI Taxonomy" id="1168546"/>
    <lineage>
        <taxon>Eukaryota</taxon>
        <taxon>Fungi</taxon>
        <taxon>Dikarya</taxon>
        <taxon>Ascomycota</taxon>
        <taxon>Pezizomycotina</taxon>
        <taxon>Dothideomycetes</taxon>
        <taxon>Dothideomycetidae</taxon>
        <taxon>Myriangiales</taxon>
        <taxon>Myriangiaceae</taxon>
        <taxon>Myriangium</taxon>
    </lineage>
</organism>
<evidence type="ECO:0000313" key="2">
    <source>
        <dbReference type="EMBL" id="KAF2152619.1"/>
    </source>
</evidence>
<dbReference type="Proteomes" id="UP000799439">
    <property type="component" value="Unassembled WGS sequence"/>
</dbReference>
<evidence type="ECO:0000256" key="1">
    <source>
        <dbReference type="SAM" id="MobiDB-lite"/>
    </source>
</evidence>
<comment type="caution">
    <text evidence="2">The sequence shown here is derived from an EMBL/GenBank/DDBJ whole genome shotgun (WGS) entry which is preliminary data.</text>
</comment>
<reference evidence="2" key="1">
    <citation type="journal article" date="2020" name="Stud. Mycol.">
        <title>101 Dothideomycetes genomes: a test case for predicting lifestyles and emergence of pathogens.</title>
        <authorList>
            <person name="Haridas S."/>
            <person name="Albert R."/>
            <person name="Binder M."/>
            <person name="Bloem J."/>
            <person name="Labutti K."/>
            <person name="Salamov A."/>
            <person name="Andreopoulos B."/>
            <person name="Baker S."/>
            <person name="Barry K."/>
            <person name="Bills G."/>
            <person name="Bluhm B."/>
            <person name="Cannon C."/>
            <person name="Castanera R."/>
            <person name="Culley D."/>
            <person name="Daum C."/>
            <person name="Ezra D."/>
            <person name="Gonzalez J."/>
            <person name="Henrissat B."/>
            <person name="Kuo A."/>
            <person name="Liang C."/>
            <person name="Lipzen A."/>
            <person name="Lutzoni F."/>
            <person name="Magnuson J."/>
            <person name="Mondo S."/>
            <person name="Nolan M."/>
            <person name="Ohm R."/>
            <person name="Pangilinan J."/>
            <person name="Park H.-J."/>
            <person name="Ramirez L."/>
            <person name="Alfaro M."/>
            <person name="Sun H."/>
            <person name="Tritt A."/>
            <person name="Yoshinaga Y."/>
            <person name="Zwiers L.-H."/>
            <person name="Turgeon B."/>
            <person name="Goodwin S."/>
            <person name="Spatafora J."/>
            <person name="Crous P."/>
            <person name="Grigoriev I."/>
        </authorList>
    </citation>
    <scope>NUCLEOTIDE SEQUENCE</scope>
    <source>
        <strain evidence="2">CBS 260.36</strain>
    </source>
</reference>
<dbReference type="EMBL" id="ML996086">
    <property type="protein sequence ID" value="KAF2152619.1"/>
    <property type="molecule type" value="Genomic_DNA"/>
</dbReference>
<accession>A0A9P4J0V8</accession>
<dbReference type="AlphaFoldDB" id="A0A9P4J0V8"/>
<sequence>MGGTTNNMSSADHDGDELPPYYSGGPDSFPDVLHVYRTRHSARELYLGQRENESWRAISSYHGFNFTKTGVHLHEGATPDSLVVATCGADGRIFSSKDRVTVASPPAPAPIYEEFKITTKVVQLYQFAILVPGHDEKFLTHFEWRRLHETSDTKELADNVHDLKLIMYNRDGSEDVVAELIKTPNIATRIGTFKFIGHAAHGGLGPGFSAAVVVTALRIWQTRYLLEDQQKHLAAGGH</sequence>
<feature type="compositionally biased region" description="Polar residues" evidence="1">
    <location>
        <begin position="1"/>
        <end position="10"/>
    </location>
</feature>
<name>A0A9P4J0V8_9PEZI</name>
<protein>
    <submittedName>
        <fullName evidence="2">Uncharacterized protein</fullName>
    </submittedName>
</protein>
<feature type="region of interest" description="Disordered" evidence="1">
    <location>
        <begin position="1"/>
        <end position="23"/>
    </location>
</feature>
<proteinExistence type="predicted"/>